<proteinExistence type="predicted"/>
<evidence type="ECO:0000313" key="2">
    <source>
        <dbReference type="EMBL" id="AKH47359.1"/>
    </source>
</evidence>
<protein>
    <submittedName>
        <fullName evidence="2">Uncharacterized protein</fullName>
    </submittedName>
</protein>
<keyword evidence="1" id="KW-0175">Coiled coil</keyword>
<sequence length="117" mass="13928">MTYNEELDEIAAQLRNVGERYQEDMEFMQQRALHAEKMLKAFEEKQTGNILYRMLCQQEAKTQALQKQLDEIKENGCFDGLHRIPSENGVYIDTIKNKYLTRFINDNKKAFMELRED</sequence>
<reference evidence="2" key="2">
    <citation type="submission" date="2015-03" db="EMBL/GenBank/DDBJ databases">
        <authorList>
            <person name="Chow C.-E.T."/>
            <person name="Winget D.M."/>
            <person name="White R.A.III."/>
            <person name="Hallam S.J."/>
            <person name="Suttle C.A."/>
        </authorList>
    </citation>
    <scope>NUCLEOTIDE SEQUENCE</scope>
    <source>
        <strain evidence="2">H4084972</strain>
    </source>
</reference>
<reference evidence="2" key="1">
    <citation type="journal article" date="2015" name="Front. Microbiol.">
        <title>Combining genomic sequencing methods to explore viral diversity and reveal potential virus-host interactions.</title>
        <authorList>
            <person name="Chow C.E."/>
            <person name="Winget D.M."/>
            <person name="White R.A.III."/>
            <person name="Hallam S.J."/>
            <person name="Suttle C.A."/>
        </authorList>
    </citation>
    <scope>NUCLEOTIDE SEQUENCE</scope>
    <source>
        <strain evidence="2">H4084972</strain>
    </source>
</reference>
<dbReference type="EMBL" id="KR029592">
    <property type="protein sequence ID" value="AKH47359.1"/>
    <property type="molecule type" value="Genomic_DNA"/>
</dbReference>
<organism evidence="2">
    <name type="scientific">uncultured marine virus</name>
    <dbReference type="NCBI Taxonomy" id="186617"/>
    <lineage>
        <taxon>Viruses</taxon>
        <taxon>environmental samples</taxon>
    </lineage>
</organism>
<accession>A0A0F7L461</accession>
<name>A0A0F7L461_9VIRU</name>
<feature type="coiled-coil region" evidence="1">
    <location>
        <begin position="4"/>
        <end position="45"/>
    </location>
</feature>
<evidence type="ECO:0000256" key="1">
    <source>
        <dbReference type="SAM" id="Coils"/>
    </source>
</evidence>